<dbReference type="GO" id="GO:0005524">
    <property type="term" value="F:ATP binding"/>
    <property type="evidence" value="ECO:0007669"/>
    <property type="project" value="UniProtKB-UniRule"/>
</dbReference>
<comment type="subcellular location">
    <subcellularLocation>
        <location evidence="2 13">Cytoplasm</location>
    </subcellularLocation>
</comment>
<dbReference type="PANTHER" id="PTHR23117">
    <property type="entry name" value="GUANYLATE KINASE-RELATED"/>
    <property type="match status" value="1"/>
</dbReference>
<dbReference type="InterPro" id="IPR017665">
    <property type="entry name" value="Guanylate_kinase"/>
</dbReference>
<evidence type="ECO:0000256" key="8">
    <source>
        <dbReference type="ARBA" id="ARBA00022741"/>
    </source>
</evidence>
<name>A0A7C3SJL7_9BACT</name>
<comment type="caution">
    <text evidence="15">The sequence shown here is derived from an EMBL/GenBank/DDBJ whole genome shotgun (WGS) entry which is preliminary data.</text>
</comment>
<dbReference type="SUPFAM" id="SSF52540">
    <property type="entry name" value="P-loop containing nucleoside triphosphate hydrolases"/>
    <property type="match status" value="1"/>
</dbReference>
<dbReference type="PANTHER" id="PTHR23117:SF13">
    <property type="entry name" value="GUANYLATE KINASE"/>
    <property type="match status" value="1"/>
</dbReference>
<dbReference type="SMART" id="SM00072">
    <property type="entry name" value="GuKc"/>
    <property type="match status" value="1"/>
</dbReference>
<dbReference type="AlphaFoldDB" id="A0A7C3SJL7"/>
<dbReference type="InterPro" id="IPR008144">
    <property type="entry name" value="Guanylate_kin-like_dom"/>
</dbReference>
<evidence type="ECO:0000259" key="14">
    <source>
        <dbReference type="PROSITE" id="PS50052"/>
    </source>
</evidence>
<dbReference type="PROSITE" id="PS50052">
    <property type="entry name" value="GUANYLATE_KINASE_2"/>
    <property type="match status" value="1"/>
</dbReference>
<reference evidence="15" key="1">
    <citation type="journal article" date="2020" name="mSystems">
        <title>Genome- and Community-Level Interaction Insights into Carbon Utilization and Element Cycling Functions of Hydrothermarchaeota in Hydrothermal Sediment.</title>
        <authorList>
            <person name="Zhou Z."/>
            <person name="Liu Y."/>
            <person name="Xu W."/>
            <person name="Pan J."/>
            <person name="Luo Z.H."/>
            <person name="Li M."/>
        </authorList>
    </citation>
    <scope>NUCLEOTIDE SEQUENCE [LARGE SCALE GENOMIC DNA]</scope>
    <source>
        <strain evidence="15">SpSt-776</strain>
    </source>
</reference>
<evidence type="ECO:0000256" key="5">
    <source>
        <dbReference type="ARBA" id="ARBA00016296"/>
    </source>
</evidence>
<protein>
    <recommendedName>
        <fullName evidence="5 13">Guanylate kinase</fullName>
        <ecNumber evidence="4 13">2.7.4.8</ecNumber>
    </recommendedName>
    <alternativeName>
        <fullName evidence="11 13">GMP kinase</fullName>
    </alternativeName>
</protein>
<evidence type="ECO:0000256" key="10">
    <source>
        <dbReference type="ARBA" id="ARBA00022840"/>
    </source>
</evidence>
<gene>
    <name evidence="13" type="primary">gmk</name>
    <name evidence="15" type="ORF">ENV62_08920</name>
</gene>
<dbReference type="GO" id="GO:0004385">
    <property type="term" value="F:GMP kinase activity"/>
    <property type="evidence" value="ECO:0007669"/>
    <property type="project" value="UniProtKB-UniRule"/>
</dbReference>
<evidence type="ECO:0000256" key="11">
    <source>
        <dbReference type="ARBA" id="ARBA00030128"/>
    </source>
</evidence>
<comment type="similarity">
    <text evidence="3 13">Belongs to the guanylate kinase family.</text>
</comment>
<proteinExistence type="inferred from homology"/>
<comment type="function">
    <text evidence="1 13">Essential for recycling GMP and indirectly, cGMP.</text>
</comment>
<keyword evidence="10 13" id="KW-0067">ATP-binding</keyword>
<accession>A0A7C3SJL7</accession>
<dbReference type="PROSITE" id="PS00856">
    <property type="entry name" value="GUANYLATE_KINASE_1"/>
    <property type="match status" value="1"/>
</dbReference>
<dbReference type="InterPro" id="IPR027417">
    <property type="entry name" value="P-loop_NTPase"/>
</dbReference>
<evidence type="ECO:0000256" key="7">
    <source>
        <dbReference type="ARBA" id="ARBA00022679"/>
    </source>
</evidence>
<evidence type="ECO:0000256" key="9">
    <source>
        <dbReference type="ARBA" id="ARBA00022777"/>
    </source>
</evidence>
<evidence type="ECO:0000256" key="2">
    <source>
        <dbReference type="ARBA" id="ARBA00004496"/>
    </source>
</evidence>
<evidence type="ECO:0000256" key="13">
    <source>
        <dbReference type="HAMAP-Rule" id="MF_00328"/>
    </source>
</evidence>
<sequence length="200" mass="22911">MSGNIFVITAPSGTGKTTLLRRLLDEDAGLRFSISYTTRPPRPGEVDGVDYFFVSPEEFQRLQAKGAMAEYVEQFGYWYGTAKAWISQTLAAGYDVVFDLDTRGARAIRDHFPQAVLIFILPPSLEELERRLRKRGDISAEELNRRLRQGREEIREVPRYDFLVVNDTFEQALGQLKAIVTACRLRVSQVWREIASRYLS</sequence>
<dbReference type="CDD" id="cd00071">
    <property type="entry name" value="GMPK"/>
    <property type="match status" value="1"/>
</dbReference>
<dbReference type="GO" id="GO:0005829">
    <property type="term" value="C:cytosol"/>
    <property type="evidence" value="ECO:0007669"/>
    <property type="project" value="TreeGrafter"/>
</dbReference>
<comment type="catalytic activity">
    <reaction evidence="12 13">
        <text>GMP + ATP = GDP + ADP</text>
        <dbReference type="Rhea" id="RHEA:20780"/>
        <dbReference type="ChEBI" id="CHEBI:30616"/>
        <dbReference type="ChEBI" id="CHEBI:58115"/>
        <dbReference type="ChEBI" id="CHEBI:58189"/>
        <dbReference type="ChEBI" id="CHEBI:456216"/>
        <dbReference type="EC" id="2.7.4.8"/>
    </reaction>
</comment>
<evidence type="ECO:0000256" key="6">
    <source>
        <dbReference type="ARBA" id="ARBA00022490"/>
    </source>
</evidence>
<evidence type="ECO:0000256" key="4">
    <source>
        <dbReference type="ARBA" id="ARBA00012961"/>
    </source>
</evidence>
<feature type="binding site" evidence="13">
    <location>
        <begin position="10"/>
        <end position="17"/>
    </location>
    <ligand>
        <name>ATP</name>
        <dbReference type="ChEBI" id="CHEBI:30616"/>
    </ligand>
</feature>
<dbReference type="InterPro" id="IPR020590">
    <property type="entry name" value="Guanylate_kinase_CS"/>
</dbReference>
<organism evidence="15">
    <name type="scientific">Desulfobacca acetoxidans</name>
    <dbReference type="NCBI Taxonomy" id="60893"/>
    <lineage>
        <taxon>Bacteria</taxon>
        <taxon>Pseudomonadati</taxon>
        <taxon>Thermodesulfobacteriota</taxon>
        <taxon>Desulfobaccia</taxon>
        <taxon>Desulfobaccales</taxon>
        <taxon>Desulfobaccaceae</taxon>
        <taxon>Desulfobacca</taxon>
    </lineage>
</organism>
<dbReference type="Gene3D" id="3.40.50.300">
    <property type="entry name" value="P-loop containing nucleotide triphosphate hydrolases"/>
    <property type="match status" value="1"/>
</dbReference>
<dbReference type="Gene3D" id="3.30.63.10">
    <property type="entry name" value="Guanylate Kinase phosphate binding domain"/>
    <property type="match status" value="1"/>
</dbReference>
<dbReference type="InterPro" id="IPR008145">
    <property type="entry name" value="GK/Ca_channel_bsu"/>
</dbReference>
<dbReference type="HAMAP" id="MF_00328">
    <property type="entry name" value="Guanylate_kinase"/>
    <property type="match status" value="1"/>
</dbReference>
<dbReference type="EC" id="2.7.4.8" evidence="4 13"/>
<keyword evidence="9 13" id="KW-0418">Kinase</keyword>
<evidence type="ECO:0000313" key="15">
    <source>
        <dbReference type="EMBL" id="HGB15341.1"/>
    </source>
</evidence>
<keyword evidence="8 13" id="KW-0547">Nucleotide-binding</keyword>
<dbReference type="NCBIfam" id="TIGR03263">
    <property type="entry name" value="guanyl_kin"/>
    <property type="match status" value="1"/>
</dbReference>
<dbReference type="Pfam" id="PF00625">
    <property type="entry name" value="Guanylate_kin"/>
    <property type="match status" value="1"/>
</dbReference>
<evidence type="ECO:0000256" key="12">
    <source>
        <dbReference type="ARBA" id="ARBA00048594"/>
    </source>
</evidence>
<keyword evidence="7 13" id="KW-0808">Transferase</keyword>
<evidence type="ECO:0000256" key="3">
    <source>
        <dbReference type="ARBA" id="ARBA00005790"/>
    </source>
</evidence>
<dbReference type="EMBL" id="DTHB01000053">
    <property type="protein sequence ID" value="HGB15341.1"/>
    <property type="molecule type" value="Genomic_DNA"/>
</dbReference>
<keyword evidence="6 13" id="KW-0963">Cytoplasm</keyword>
<evidence type="ECO:0000256" key="1">
    <source>
        <dbReference type="ARBA" id="ARBA00003531"/>
    </source>
</evidence>
<dbReference type="FunFam" id="3.30.63.10:FF:000005">
    <property type="entry name" value="Guanylate kinase"/>
    <property type="match status" value="1"/>
</dbReference>
<feature type="domain" description="Guanylate kinase-like" evidence="14">
    <location>
        <begin position="3"/>
        <end position="181"/>
    </location>
</feature>